<sequence length="65" mass="7700">MKCILPRNLEEFMALRIVQEFCFIGNLDVLFRENICIYESPSTCCSNKLIYFYMNIQGVHLLPYT</sequence>
<protein>
    <submittedName>
        <fullName evidence="1">Uncharacterized protein</fullName>
    </submittedName>
</protein>
<organism evidence="1">
    <name type="scientific">Lepeophtheirus salmonis</name>
    <name type="common">Salmon louse</name>
    <name type="synonym">Caligus salmonis</name>
    <dbReference type="NCBI Taxonomy" id="72036"/>
    <lineage>
        <taxon>Eukaryota</taxon>
        <taxon>Metazoa</taxon>
        <taxon>Ecdysozoa</taxon>
        <taxon>Arthropoda</taxon>
        <taxon>Crustacea</taxon>
        <taxon>Multicrustacea</taxon>
        <taxon>Hexanauplia</taxon>
        <taxon>Copepoda</taxon>
        <taxon>Siphonostomatoida</taxon>
        <taxon>Caligidae</taxon>
        <taxon>Lepeophtheirus</taxon>
    </lineage>
</organism>
<dbReference type="EMBL" id="HACA01032808">
    <property type="protein sequence ID" value="CDW50169.1"/>
    <property type="molecule type" value="Transcribed_RNA"/>
</dbReference>
<name>A0A0K2VJK1_LEPSM</name>
<dbReference type="AlphaFoldDB" id="A0A0K2VJK1"/>
<reference evidence="1" key="1">
    <citation type="submission" date="2014-05" db="EMBL/GenBank/DDBJ databases">
        <authorList>
            <person name="Chronopoulou M."/>
        </authorList>
    </citation>
    <scope>NUCLEOTIDE SEQUENCE</scope>
    <source>
        <tissue evidence="1">Whole organism</tissue>
    </source>
</reference>
<accession>A0A0K2VJK1</accession>
<proteinExistence type="predicted"/>
<evidence type="ECO:0000313" key="1">
    <source>
        <dbReference type="EMBL" id="CDW50171.1"/>
    </source>
</evidence>
<dbReference type="EMBL" id="HACA01032810">
    <property type="protein sequence ID" value="CDW50171.1"/>
    <property type="molecule type" value="Transcribed_RNA"/>
</dbReference>